<dbReference type="Gene3D" id="3.40.50.300">
    <property type="entry name" value="P-loop containing nucleotide triphosphate hydrolases"/>
    <property type="match status" value="2"/>
</dbReference>
<dbReference type="AlphaFoldDB" id="A0A517N5E4"/>
<dbReference type="InterPro" id="IPR003439">
    <property type="entry name" value="ABC_transporter-like_ATP-bd"/>
</dbReference>
<sequence length="505" mass="54400">MTSPPLLSVRGLTKTYAVTVLDDAQLDIRPGEIHALLGANGAGKSTMCRIIAGLTPATSGEMHLSGFPFAPDNKTAAEAAGVQIVQQELNQIATLSVAENILIGRIPSKLGFIQQQKLHRHARAALDRFGLQEIATTTLAGSLGIGQQQMIEIATALDRDCRILILDEPTAALSHGETETLFIWLDQLRSQGVGIIYISHRLDEVIRMTDRITVLRDGKHVITRDTDGVTHDQMVDLMTGETGPSDPSKFQSFAIDAIGMRVQGMTRGRFVQDVSFTVQRGQRLGIAGLVGAGRTELLRLLFGADPADAGELAIGNGPLGKPFRSPRHAVQAGLAMVTEDRKENGLLLSQSIGVNATLASLSPTYSAAGWIRRHAEHDAAEQMRTSLDIRCNSVQQSVGSLSGGNQQKVAIAKWLLQGAEVFFFDEPTRGIDVAARRRIYSLFDSLAADGKSIVIVSSDLDELMQTCDRIAVMSAGRIAATFDRGEWSEEQIMKAAFAHQSTAAV</sequence>
<dbReference type="CDD" id="cd03215">
    <property type="entry name" value="ABC_Carb_Monos_II"/>
    <property type="match status" value="1"/>
</dbReference>
<dbReference type="KEGG" id="rlc:K227x_06210"/>
<dbReference type="PANTHER" id="PTHR43790:SF3">
    <property type="entry name" value="D-ALLOSE IMPORT ATP-BINDING PROTEIN ALSA-RELATED"/>
    <property type="match status" value="1"/>
</dbReference>
<keyword evidence="7" id="KW-1278">Translocase</keyword>
<name>A0A517N5E4_9BACT</name>
<dbReference type="CDD" id="cd03216">
    <property type="entry name" value="ABC_Carb_Monos_I"/>
    <property type="match status" value="1"/>
</dbReference>
<keyword evidence="2" id="KW-1003">Cell membrane</keyword>
<evidence type="ECO:0000256" key="4">
    <source>
        <dbReference type="ARBA" id="ARBA00022737"/>
    </source>
</evidence>
<dbReference type="SMART" id="SM00382">
    <property type="entry name" value="AAA"/>
    <property type="match status" value="2"/>
</dbReference>
<dbReference type="SUPFAM" id="SSF52540">
    <property type="entry name" value="P-loop containing nucleoside triphosphate hydrolases"/>
    <property type="match status" value="2"/>
</dbReference>
<evidence type="ECO:0000256" key="2">
    <source>
        <dbReference type="ARBA" id="ARBA00022475"/>
    </source>
</evidence>
<evidence type="ECO:0000256" key="5">
    <source>
        <dbReference type="ARBA" id="ARBA00022741"/>
    </source>
</evidence>
<dbReference type="PROSITE" id="PS50893">
    <property type="entry name" value="ABC_TRANSPORTER_2"/>
    <property type="match status" value="2"/>
</dbReference>
<reference evidence="10 11" key="1">
    <citation type="submission" date="2019-02" db="EMBL/GenBank/DDBJ databases">
        <title>Deep-cultivation of Planctomycetes and their phenomic and genomic characterization uncovers novel biology.</title>
        <authorList>
            <person name="Wiegand S."/>
            <person name="Jogler M."/>
            <person name="Boedeker C."/>
            <person name="Pinto D."/>
            <person name="Vollmers J."/>
            <person name="Rivas-Marin E."/>
            <person name="Kohn T."/>
            <person name="Peeters S.H."/>
            <person name="Heuer A."/>
            <person name="Rast P."/>
            <person name="Oberbeckmann S."/>
            <person name="Bunk B."/>
            <person name="Jeske O."/>
            <person name="Meyerdierks A."/>
            <person name="Storesund J.E."/>
            <person name="Kallscheuer N."/>
            <person name="Luecker S."/>
            <person name="Lage O.M."/>
            <person name="Pohl T."/>
            <person name="Merkel B.J."/>
            <person name="Hornburger P."/>
            <person name="Mueller R.-W."/>
            <person name="Bruemmer F."/>
            <person name="Labrenz M."/>
            <person name="Spormann A.M."/>
            <person name="Op den Camp H."/>
            <person name="Overmann J."/>
            <person name="Amann R."/>
            <person name="Jetten M.S.M."/>
            <person name="Mascher T."/>
            <person name="Medema M.H."/>
            <person name="Devos D.P."/>
            <person name="Kaster A.-K."/>
            <person name="Ovreas L."/>
            <person name="Rohde M."/>
            <person name="Galperin M.Y."/>
            <person name="Jogler C."/>
        </authorList>
    </citation>
    <scope>NUCLEOTIDE SEQUENCE [LARGE SCALE GENOMIC DNA]</scope>
    <source>
        <strain evidence="10 11">K22_7</strain>
    </source>
</reference>
<evidence type="ECO:0000256" key="7">
    <source>
        <dbReference type="ARBA" id="ARBA00022967"/>
    </source>
</evidence>
<dbReference type="EMBL" id="CP036525">
    <property type="protein sequence ID" value="QDT02248.1"/>
    <property type="molecule type" value="Genomic_DNA"/>
</dbReference>
<evidence type="ECO:0000313" key="11">
    <source>
        <dbReference type="Proteomes" id="UP000318538"/>
    </source>
</evidence>
<dbReference type="EC" id="3.6.3.17" evidence="10"/>
<evidence type="ECO:0000313" key="10">
    <source>
        <dbReference type="EMBL" id="QDT02248.1"/>
    </source>
</evidence>
<evidence type="ECO:0000256" key="8">
    <source>
        <dbReference type="ARBA" id="ARBA00023136"/>
    </source>
</evidence>
<organism evidence="10 11">
    <name type="scientific">Rubripirellula lacrimiformis</name>
    <dbReference type="NCBI Taxonomy" id="1930273"/>
    <lineage>
        <taxon>Bacteria</taxon>
        <taxon>Pseudomonadati</taxon>
        <taxon>Planctomycetota</taxon>
        <taxon>Planctomycetia</taxon>
        <taxon>Pirellulales</taxon>
        <taxon>Pirellulaceae</taxon>
        <taxon>Rubripirellula</taxon>
    </lineage>
</organism>
<proteinExistence type="predicted"/>
<evidence type="ECO:0000259" key="9">
    <source>
        <dbReference type="PROSITE" id="PS50893"/>
    </source>
</evidence>
<feature type="domain" description="ABC transporter" evidence="9">
    <location>
        <begin position="1"/>
        <end position="242"/>
    </location>
</feature>
<keyword evidence="1" id="KW-0813">Transport</keyword>
<dbReference type="PANTHER" id="PTHR43790">
    <property type="entry name" value="CARBOHYDRATE TRANSPORT ATP-BINDING PROTEIN MG119-RELATED"/>
    <property type="match status" value="1"/>
</dbReference>
<dbReference type="GO" id="GO:0016887">
    <property type="term" value="F:ATP hydrolysis activity"/>
    <property type="evidence" value="ECO:0007669"/>
    <property type="project" value="InterPro"/>
</dbReference>
<keyword evidence="10" id="KW-0378">Hydrolase</keyword>
<accession>A0A517N5E4</accession>
<evidence type="ECO:0000256" key="1">
    <source>
        <dbReference type="ARBA" id="ARBA00022448"/>
    </source>
</evidence>
<keyword evidence="6 10" id="KW-0067">ATP-binding</keyword>
<keyword evidence="11" id="KW-1185">Reference proteome</keyword>
<protein>
    <submittedName>
        <fullName evidence="10">Ribose import ATP-binding protein RbsA</fullName>
        <ecNumber evidence="10">3.6.3.17</ecNumber>
    </submittedName>
</protein>
<dbReference type="InterPro" id="IPR050107">
    <property type="entry name" value="ABC_carbohydrate_import_ATPase"/>
</dbReference>
<dbReference type="GO" id="GO:0005524">
    <property type="term" value="F:ATP binding"/>
    <property type="evidence" value="ECO:0007669"/>
    <property type="project" value="UniProtKB-KW"/>
</dbReference>
<dbReference type="Pfam" id="PF00005">
    <property type="entry name" value="ABC_tran"/>
    <property type="match status" value="2"/>
</dbReference>
<feature type="domain" description="ABC transporter" evidence="9">
    <location>
        <begin position="255"/>
        <end position="500"/>
    </location>
</feature>
<dbReference type="OrthoDB" id="9771863at2"/>
<dbReference type="InterPro" id="IPR027417">
    <property type="entry name" value="P-loop_NTPase"/>
</dbReference>
<dbReference type="PROSITE" id="PS00211">
    <property type="entry name" value="ABC_TRANSPORTER_1"/>
    <property type="match status" value="1"/>
</dbReference>
<gene>
    <name evidence="10" type="primary">rbsA_1</name>
    <name evidence="10" type="ORF">K227x_06210</name>
</gene>
<dbReference type="Proteomes" id="UP000318538">
    <property type="component" value="Chromosome"/>
</dbReference>
<dbReference type="InterPro" id="IPR003593">
    <property type="entry name" value="AAA+_ATPase"/>
</dbReference>
<keyword evidence="4" id="KW-0677">Repeat</keyword>
<dbReference type="InterPro" id="IPR017871">
    <property type="entry name" value="ABC_transporter-like_CS"/>
</dbReference>
<keyword evidence="8" id="KW-0472">Membrane</keyword>
<evidence type="ECO:0000256" key="3">
    <source>
        <dbReference type="ARBA" id="ARBA00022597"/>
    </source>
</evidence>
<keyword evidence="5" id="KW-0547">Nucleotide-binding</keyword>
<keyword evidence="3" id="KW-0762">Sugar transport</keyword>
<dbReference type="RefSeq" id="WP_145167999.1">
    <property type="nucleotide sequence ID" value="NZ_CP036525.1"/>
</dbReference>
<evidence type="ECO:0000256" key="6">
    <source>
        <dbReference type="ARBA" id="ARBA00022840"/>
    </source>
</evidence>